<organism evidence="2 3">
    <name type="scientific">Mycena alexandri</name>
    <dbReference type="NCBI Taxonomy" id="1745969"/>
    <lineage>
        <taxon>Eukaryota</taxon>
        <taxon>Fungi</taxon>
        <taxon>Dikarya</taxon>
        <taxon>Basidiomycota</taxon>
        <taxon>Agaricomycotina</taxon>
        <taxon>Agaricomycetes</taxon>
        <taxon>Agaricomycetidae</taxon>
        <taxon>Agaricales</taxon>
        <taxon>Marasmiineae</taxon>
        <taxon>Mycenaceae</taxon>
        <taxon>Mycena</taxon>
    </lineage>
</organism>
<evidence type="ECO:0000313" key="2">
    <source>
        <dbReference type="EMBL" id="KAJ7043060.1"/>
    </source>
</evidence>
<comment type="caution">
    <text evidence="2">The sequence shown here is derived from an EMBL/GenBank/DDBJ whole genome shotgun (WGS) entry which is preliminary data.</text>
</comment>
<name>A0AAD6TDF5_9AGAR</name>
<keyword evidence="1" id="KW-1133">Transmembrane helix</keyword>
<dbReference type="AlphaFoldDB" id="A0AAD6TDF5"/>
<feature type="transmembrane region" description="Helical" evidence="1">
    <location>
        <begin position="220"/>
        <end position="238"/>
    </location>
</feature>
<evidence type="ECO:0000256" key="1">
    <source>
        <dbReference type="SAM" id="Phobius"/>
    </source>
</evidence>
<keyword evidence="1" id="KW-0812">Transmembrane</keyword>
<evidence type="ECO:0000313" key="3">
    <source>
        <dbReference type="Proteomes" id="UP001218188"/>
    </source>
</evidence>
<feature type="transmembrane region" description="Helical" evidence="1">
    <location>
        <begin position="6"/>
        <end position="24"/>
    </location>
</feature>
<proteinExistence type="predicted"/>
<gene>
    <name evidence="2" type="ORF">C8F04DRAFT_1073536</name>
</gene>
<keyword evidence="1" id="KW-0472">Membrane</keyword>
<reference evidence="2" key="1">
    <citation type="submission" date="2023-03" db="EMBL/GenBank/DDBJ databases">
        <title>Massive genome expansion in bonnet fungi (Mycena s.s.) driven by repeated elements and novel gene families across ecological guilds.</title>
        <authorList>
            <consortium name="Lawrence Berkeley National Laboratory"/>
            <person name="Harder C.B."/>
            <person name="Miyauchi S."/>
            <person name="Viragh M."/>
            <person name="Kuo A."/>
            <person name="Thoen E."/>
            <person name="Andreopoulos B."/>
            <person name="Lu D."/>
            <person name="Skrede I."/>
            <person name="Drula E."/>
            <person name="Henrissat B."/>
            <person name="Morin E."/>
            <person name="Kohler A."/>
            <person name="Barry K."/>
            <person name="LaButti K."/>
            <person name="Morin E."/>
            <person name="Salamov A."/>
            <person name="Lipzen A."/>
            <person name="Mereny Z."/>
            <person name="Hegedus B."/>
            <person name="Baldrian P."/>
            <person name="Stursova M."/>
            <person name="Weitz H."/>
            <person name="Taylor A."/>
            <person name="Grigoriev I.V."/>
            <person name="Nagy L.G."/>
            <person name="Martin F."/>
            <person name="Kauserud H."/>
        </authorList>
    </citation>
    <scope>NUCLEOTIDE SEQUENCE</scope>
    <source>
        <strain evidence="2">CBHHK200</strain>
    </source>
</reference>
<dbReference type="Proteomes" id="UP001218188">
    <property type="component" value="Unassembled WGS sequence"/>
</dbReference>
<dbReference type="EMBL" id="JARJCM010000010">
    <property type="protein sequence ID" value="KAJ7043060.1"/>
    <property type="molecule type" value="Genomic_DNA"/>
</dbReference>
<sequence length="346" mass="37237">MSLRPLTHYVVPLVVFPSISYFAFRQTLGHLVLSGLRTALVQQCPLEPTSIESAPYCLKYTGVPAVDKRLCGLVALFHFALAPEAVAFTSYFVGTAVPLLALPALESFRKKRSLLIAFPVIFGLVSQIVTVGVTIPIYWLIFILTGSANLRPGQKDTQLSRADVGAVAAGLAVGAAVPSLSLLVLEDPYVTAIWQFFPLLQFLVQYGSTSIQQPSPNAKSARSVLFSFYMSIFALSAATHLNSFYAAGSVNGVKALLIPSLAPLTSAQPSLQVRDFLQWDAICAFASTMLATLWFGDRPAQVLDLALWNAAASVVVGPGAAIAVIGLWRENQLHSDVGEKQKQKLQ</sequence>
<feature type="transmembrane region" description="Helical" evidence="1">
    <location>
        <begin position="307"/>
        <end position="328"/>
    </location>
</feature>
<protein>
    <submittedName>
        <fullName evidence="2">Uncharacterized protein</fullName>
    </submittedName>
</protein>
<keyword evidence="3" id="KW-1185">Reference proteome</keyword>
<feature type="transmembrane region" description="Helical" evidence="1">
    <location>
        <begin position="164"/>
        <end position="185"/>
    </location>
</feature>
<feature type="transmembrane region" description="Helical" evidence="1">
    <location>
        <begin position="114"/>
        <end position="144"/>
    </location>
</feature>
<accession>A0AAD6TDF5</accession>